<sequence length="411" mass="47411">MSGSQSPNRTDEVMSENSQNRQSEPTRETTPRPEQATHKVIENFMIKMTELLETSMATRRNERVPVTGADEALERFLKFRPPEFYGDVEQEIKAELFLEQLNDIYDTLKYEDALRVTFAAFRLRGMAKDWWLRASEARTLKNQLWTWNDFQEEFKKEYIPRWVREQREDEFQQLRQGNLTVAQYTAKFNRLAKYCLRLIDTDENKTRQFVKGLRVELQRALAPLPPMGFAAAVEAATRTEMADQAVIQRKTTISSATAPYKRPGQGPWKPRDFKRSRGEQRTGNEGRPTLTPRGSHRICTYCGRSGHVAEMCYRKLRLCFKCGKPGHTKDQCPEMQQVTPEMSRKAGRPPVRRETTEGRNNKPQVKAKVYALDGSPVDTEAEVVEVSVFSKRLEHETTSMDGTAGRISMPD</sequence>
<reference evidence="2" key="1">
    <citation type="journal article" date="2023" name="Nat. Plants">
        <title>Single-cell RNA sequencing provides a high-resolution roadmap for understanding the multicellular compartmentation of specialized metabolism.</title>
        <authorList>
            <person name="Sun S."/>
            <person name="Shen X."/>
            <person name="Li Y."/>
            <person name="Li Y."/>
            <person name="Wang S."/>
            <person name="Li R."/>
            <person name="Zhang H."/>
            <person name="Shen G."/>
            <person name="Guo B."/>
            <person name="Wei J."/>
            <person name="Xu J."/>
            <person name="St-Pierre B."/>
            <person name="Chen S."/>
            <person name="Sun C."/>
        </authorList>
    </citation>
    <scope>NUCLEOTIDE SEQUENCE [LARGE SCALE GENOMIC DNA]</scope>
</reference>
<evidence type="ECO:0000313" key="2">
    <source>
        <dbReference type="Proteomes" id="UP001060085"/>
    </source>
</evidence>
<dbReference type="Proteomes" id="UP001060085">
    <property type="component" value="Linkage Group LG05"/>
</dbReference>
<protein>
    <submittedName>
        <fullName evidence="1">Uncharacterized protein</fullName>
    </submittedName>
</protein>
<name>A0ACC0ANC6_CATRO</name>
<comment type="caution">
    <text evidence="1">The sequence shown here is derived from an EMBL/GenBank/DDBJ whole genome shotgun (WGS) entry which is preliminary data.</text>
</comment>
<accession>A0ACC0ANC6</accession>
<proteinExistence type="predicted"/>
<keyword evidence="2" id="KW-1185">Reference proteome</keyword>
<gene>
    <name evidence="1" type="ORF">M9H77_21280</name>
</gene>
<evidence type="ECO:0000313" key="1">
    <source>
        <dbReference type="EMBL" id="KAI5661957.1"/>
    </source>
</evidence>
<organism evidence="1 2">
    <name type="scientific">Catharanthus roseus</name>
    <name type="common">Madagascar periwinkle</name>
    <name type="synonym">Vinca rosea</name>
    <dbReference type="NCBI Taxonomy" id="4058"/>
    <lineage>
        <taxon>Eukaryota</taxon>
        <taxon>Viridiplantae</taxon>
        <taxon>Streptophyta</taxon>
        <taxon>Embryophyta</taxon>
        <taxon>Tracheophyta</taxon>
        <taxon>Spermatophyta</taxon>
        <taxon>Magnoliopsida</taxon>
        <taxon>eudicotyledons</taxon>
        <taxon>Gunneridae</taxon>
        <taxon>Pentapetalae</taxon>
        <taxon>asterids</taxon>
        <taxon>lamiids</taxon>
        <taxon>Gentianales</taxon>
        <taxon>Apocynaceae</taxon>
        <taxon>Rauvolfioideae</taxon>
        <taxon>Vinceae</taxon>
        <taxon>Catharanthinae</taxon>
        <taxon>Catharanthus</taxon>
    </lineage>
</organism>
<dbReference type="EMBL" id="CM044705">
    <property type="protein sequence ID" value="KAI5661957.1"/>
    <property type="molecule type" value="Genomic_DNA"/>
</dbReference>